<feature type="transmembrane region" description="Helical" evidence="1">
    <location>
        <begin position="12"/>
        <end position="31"/>
    </location>
</feature>
<keyword evidence="1" id="KW-0812">Transmembrane</keyword>
<dbReference type="PROSITE" id="PS51257">
    <property type="entry name" value="PROKAR_LIPOPROTEIN"/>
    <property type="match status" value="1"/>
</dbReference>
<protein>
    <submittedName>
        <fullName evidence="2">Uncharacterized protein</fullName>
    </submittedName>
</protein>
<evidence type="ECO:0000313" key="2">
    <source>
        <dbReference type="EMBL" id="MFD0958806.1"/>
    </source>
</evidence>
<evidence type="ECO:0000313" key="3">
    <source>
        <dbReference type="Proteomes" id="UP001596989"/>
    </source>
</evidence>
<proteinExistence type="predicted"/>
<reference evidence="3" key="1">
    <citation type="journal article" date="2019" name="Int. J. Syst. Evol. Microbiol.">
        <title>The Global Catalogue of Microorganisms (GCM) 10K type strain sequencing project: providing services to taxonomists for standard genome sequencing and annotation.</title>
        <authorList>
            <consortium name="The Broad Institute Genomics Platform"/>
            <consortium name="The Broad Institute Genome Sequencing Center for Infectious Disease"/>
            <person name="Wu L."/>
            <person name="Ma J."/>
        </authorList>
    </citation>
    <scope>NUCLEOTIDE SEQUENCE [LARGE SCALE GENOMIC DNA]</scope>
    <source>
        <strain evidence="3">CCUG 59129</strain>
    </source>
</reference>
<organism evidence="2 3">
    <name type="scientific">Paenibacillus chungangensis</name>
    <dbReference type="NCBI Taxonomy" id="696535"/>
    <lineage>
        <taxon>Bacteria</taxon>
        <taxon>Bacillati</taxon>
        <taxon>Bacillota</taxon>
        <taxon>Bacilli</taxon>
        <taxon>Bacillales</taxon>
        <taxon>Paenibacillaceae</taxon>
        <taxon>Paenibacillus</taxon>
    </lineage>
</organism>
<comment type="caution">
    <text evidence="2">The sequence shown here is derived from an EMBL/GenBank/DDBJ whole genome shotgun (WGS) entry which is preliminary data.</text>
</comment>
<name>A0ABW3HMT6_9BACL</name>
<evidence type="ECO:0000256" key="1">
    <source>
        <dbReference type="SAM" id="Phobius"/>
    </source>
</evidence>
<accession>A0ABW3HMT6</accession>
<dbReference type="EMBL" id="JBHTJZ010000005">
    <property type="protein sequence ID" value="MFD0958806.1"/>
    <property type="molecule type" value="Genomic_DNA"/>
</dbReference>
<gene>
    <name evidence="2" type="ORF">ACFQ2I_05320</name>
</gene>
<keyword evidence="1" id="KW-1133">Transmembrane helix</keyword>
<sequence>MKVRNSLRQLRHVYVMLCLAAMVVLLAGCLYPKENTQQNRGAANEAVRNVQAAVDQYLEVTGLLPIHNSTPDVPKFEKFKVDFTKLQAKELIGEIPSVAFEKGGNFYFIVIDEEINPTVKLMDIVSMQKVNDIQNWVSLHIQETGELPNQATAVYPGFYEIDYKVLGKSAPILTSIFSGQTLRAVVDESGIVYLDYGIDIMQQLQKNGDTALEEEGDLRDLLVASSSFVPVKAPSYRYRDGEPVAVRQ</sequence>
<keyword evidence="3" id="KW-1185">Reference proteome</keyword>
<dbReference type="Proteomes" id="UP001596989">
    <property type="component" value="Unassembled WGS sequence"/>
</dbReference>
<dbReference type="RefSeq" id="WP_377562609.1">
    <property type="nucleotide sequence ID" value="NZ_JBHTJZ010000005.1"/>
</dbReference>
<keyword evidence="1" id="KW-0472">Membrane</keyword>